<comment type="caution">
    <text evidence="1">The sequence shown here is derived from an EMBL/GenBank/DDBJ whole genome shotgun (WGS) entry which is preliminary data.</text>
</comment>
<gene>
    <name evidence="1" type="ORF">L6164_032453</name>
</gene>
<keyword evidence="2" id="KW-1185">Reference proteome</keyword>
<accession>A0ACB9KPL1</accession>
<proteinExistence type="predicted"/>
<name>A0ACB9KPL1_BAUVA</name>
<evidence type="ECO:0000313" key="1">
    <source>
        <dbReference type="EMBL" id="KAI4298948.1"/>
    </source>
</evidence>
<dbReference type="Proteomes" id="UP000828941">
    <property type="component" value="Chromosome 13"/>
</dbReference>
<evidence type="ECO:0000313" key="2">
    <source>
        <dbReference type="Proteomes" id="UP000828941"/>
    </source>
</evidence>
<organism evidence="1 2">
    <name type="scientific">Bauhinia variegata</name>
    <name type="common">Purple orchid tree</name>
    <name type="synonym">Phanera variegata</name>
    <dbReference type="NCBI Taxonomy" id="167791"/>
    <lineage>
        <taxon>Eukaryota</taxon>
        <taxon>Viridiplantae</taxon>
        <taxon>Streptophyta</taxon>
        <taxon>Embryophyta</taxon>
        <taxon>Tracheophyta</taxon>
        <taxon>Spermatophyta</taxon>
        <taxon>Magnoliopsida</taxon>
        <taxon>eudicotyledons</taxon>
        <taxon>Gunneridae</taxon>
        <taxon>Pentapetalae</taxon>
        <taxon>rosids</taxon>
        <taxon>fabids</taxon>
        <taxon>Fabales</taxon>
        <taxon>Fabaceae</taxon>
        <taxon>Cercidoideae</taxon>
        <taxon>Cercideae</taxon>
        <taxon>Bauhiniinae</taxon>
        <taxon>Bauhinia</taxon>
    </lineage>
</organism>
<dbReference type="EMBL" id="CM039438">
    <property type="protein sequence ID" value="KAI4298948.1"/>
    <property type="molecule type" value="Genomic_DNA"/>
</dbReference>
<protein>
    <submittedName>
        <fullName evidence="1">Uncharacterized protein</fullName>
    </submittedName>
</protein>
<sequence length="157" mass="17808">MNGYSKIGNTHKSRSTDFSDIPPFPETPKSSRKHVPSPTNKPEEPVQLKKSNTQKNSSPERVDEDEKVERFWVILGRSGSVSSASSRFQATMKRAFSMRRSSSVSERYCRIHDQYMALAPAIGDDEMGGDEIESRRSMKKKHRGGKIFRTCKRLIGL</sequence>
<reference evidence="1 2" key="1">
    <citation type="journal article" date="2022" name="DNA Res.">
        <title>Chromosomal-level genome assembly of the orchid tree Bauhinia variegata (Leguminosae; Cercidoideae) supports the allotetraploid origin hypothesis of Bauhinia.</title>
        <authorList>
            <person name="Zhong Y."/>
            <person name="Chen Y."/>
            <person name="Zheng D."/>
            <person name="Pang J."/>
            <person name="Liu Y."/>
            <person name="Luo S."/>
            <person name="Meng S."/>
            <person name="Qian L."/>
            <person name="Wei D."/>
            <person name="Dai S."/>
            <person name="Zhou R."/>
        </authorList>
    </citation>
    <scope>NUCLEOTIDE SEQUENCE [LARGE SCALE GENOMIC DNA]</scope>
    <source>
        <strain evidence="1">BV-YZ2020</strain>
    </source>
</reference>